<dbReference type="SMART" id="SM01097">
    <property type="entry name" value="CPSase_sm_chain"/>
    <property type="match status" value="1"/>
</dbReference>
<dbReference type="GO" id="GO:0044205">
    <property type="term" value="P:'de novo' UMP biosynthetic process"/>
    <property type="evidence" value="ECO:0007669"/>
    <property type="project" value="UniProtKB-UniRule"/>
</dbReference>
<evidence type="ECO:0000256" key="1">
    <source>
        <dbReference type="ARBA" id="ARBA00005077"/>
    </source>
</evidence>
<dbReference type="HAMAP" id="MF_01209">
    <property type="entry name" value="CPSase_S_chain"/>
    <property type="match status" value="1"/>
</dbReference>
<proteinExistence type="inferred from homology"/>
<feature type="binding site" evidence="8">
    <location>
        <position position="212"/>
    </location>
    <ligand>
        <name>L-glutamine</name>
        <dbReference type="ChEBI" id="CHEBI:58359"/>
    </ligand>
</feature>
<feature type="binding site" evidence="8">
    <location>
        <position position="47"/>
    </location>
    <ligand>
        <name>L-glutamine</name>
        <dbReference type="ChEBI" id="CHEBI:58359"/>
    </ligand>
</feature>
<dbReference type="NCBIfam" id="TIGR01368">
    <property type="entry name" value="CPSaseIIsmall"/>
    <property type="match status" value="1"/>
</dbReference>
<reference evidence="10 11" key="2">
    <citation type="journal article" date="2012" name="Stand. Genomic Sci.">
        <title>Genome sequence of the moderately thermophilic, amino-acid-degrading and sulfur-reducing bacterium Thermovirga lienii type strain (Cas60314(T)).</title>
        <authorList>
            <person name="Goker M."/>
            <person name="Saunders E."/>
            <person name="Lapidus A."/>
            <person name="Nolan M."/>
            <person name="Lucas S."/>
            <person name="Hammon N."/>
            <person name="Deshpande S."/>
            <person name="Cheng J.F."/>
            <person name="Han C."/>
            <person name="Tapia R."/>
            <person name="Goodwin L.A."/>
            <person name="Pitluck S."/>
            <person name="Liolios K."/>
            <person name="Mavromatis K."/>
            <person name="Pagani I."/>
            <person name="Ivanova N."/>
            <person name="Mikhailova N."/>
            <person name="Pati A."/>
            <person name="Chen A."/>
            <person name="Palaniappan K."/>
            <person name="Land M."/>
            <person name="Chang Y.J."/>
            <person name="Jeffries C.D."/>
            <person name="Brambilla E.M."/>
            <person name="Rohde M."/>
            <person name="Spring S."/>
            <person name="Detter J.C."/>
            <person name="Woyke T."/>
            <person name="Bristow J."/>
            <person name="Eisen J.A."/>
            <person name="Markowitz V."/>
            <person name="Hugenholtz P."/>
            <person name="Kyrpides N.C."/>
            <person name="Klenk H.P."/>
        </authorList>
    </citation>
    <scope>NUCLEOTIDE SEQUENCE [LARGE SCALE GENOMIC DNA]</scope>
    <source>
        <strain evidence="11">ATCC BAA-1197 / DSM 17291 / Cas60314</strain>
    </source>
</reference>
<evidence type="ECO:0000256" key="6">
    <source>
        <dbReference type="ARBA" id="ARBA00022962"/>
    </source>
</evidence>
<dbReference type="GO" id="GO:0005524">
    <property type="term" value="F:ATP binding"/>
    <property type="evidence" value="ECO:0007669"/>
    <property type="project" value="UniProtKB-UniRule"/>
</dbReference>
<dbReference type="NCBIfam" id="NF009475">
    <property type="entry name" value="PRK12838.1"/>
    <property type="match status" value="1"/>
</dbReference>
<dbReference type="GO" id="GO:0004088">
    <property type="term" value="F:carbamoyl-phosphate synthase (glutamine-hydrolyzing) activity"/>
    <property type="evidence" value="ECO:0007669"/>
    <property type="project" value="UniProtKB-UniRule"/>
</dbReference>
<comment type="catalytic activity">
    <reaction evidence="8">
        <text>L-glutamine + H2O = L-glutamate + NH4(+)</text>
        <dbReference type="Rhea" id="RHEA:15889"/>
        <dbReference type="ChEBI" id="CHEBI:15377"/>
        <dbReference type="ChEBI" id="CHEBI:28938"/>
        <dbReference type="ChEBI" id="CHEBI:29985"/>
        <dbReference type="ChEBI" id="CHEBI:58359"/>
    </reaction>
</comment>
<organism evidence="10 11">
    <name type="scientific">Thermovirga lienii (strain ATCC BAA-1197 / DSM 17291 / Cas60314)</name>
    <dbReference type="NCBI Taxonomy" id="580340"/>
    <lineage>
        <taxon>Bacteria</taxon>
        <taxon>Thermotogati</taxon>
        <taxon>Synergistota</taxon>
        <taxon>Synergistia</taxon>
        <taxon>Synergistales</taxon>
        <taxon>Thermovirgaceae</taxon>
        <taxon>Thermovirga</taxon>
    </lineage>
</organism>
<evidence type="ECO:0000256" key="4">
    <source>
        <dbReference type="ARBA" id="ARBA00022741"/>
    </source>
</evidence>
<dbReference type="SUPFAM" id="SSF52317">
    <property type="entry name" value="Class I glutamine amidotransferase-like"/>
    <property type="match status" value="1"/>
</dbReference>
<dbReference type="KEGG" id="tli:Tlie_1263"/>
<dbReference type="InterPro" id="IPR050472">
    <property type="entry name" value="Anth_synth/Amidotransfase"/>
</dbReference>
<dbReference type="Proteomes" id="UP000005868">
    <property type="component" value="Chromosome"/>
</dbReference>
<feature type="domain" description="Carbamoyl-phosphate synthase small subunit N-terminal" evidence="9">
    <location>
        <begin position="5"/>
        <end position="130"/>
    </location>
</feature>
<evidence type="ECO:0000256" key="8">
    <source>
        <dbReference type="HAMAP-Rule" id="MF_01209"/>
    </source>
</evidence>
<dbReference type="GO" id="GO:0006526">
    <property type="term" value="P:L-arginine biosynthetic process"/>
    <property type="evidence" value="ECO:0007669"/>
    <property type="project" value="UniProtKB-UniRule"/>
</dbReference>
<dbReference type="InterPro" id="IPR035686">
    <property type="entry name" value="CPSase_GATase1"/>
</dbReference>
<dbReference type="InterPro" id="IPR036480">
    <property type="entry name" value="CarbP_synth_ssu_N_sf"/>
</dbReference>
<feature type="binding site" evidence="8">
    <location>
        <position position="281"/>
    </location>
    <ligand>
        <name>L-glutamine</name>
        <dbReference type="ChEBI" id="CHEBI:58359"/>
    </ligand>
</feature>
<feature type="binding site" evidence="8">
    <location>
        <position position="284"/>
    </location>
    <ligand>
        <name>L-glutamine</name>
        <dbReference type="ChEBI" id="CHEBI:58359"/>
    </ligand>
</feature>
<dbReference type="InterPro" id="IPR017926">
    <property type="entry name" value="GATASE"/>
</dbReference>
<dbReference type="UniPathway" id="UPA00068">
    <property type="reaction ID" value="UER00171"/>
</dbReference>
<comment type="catalytic activity">
    <reaction evidence="7 8">
        <text>hydrogencarbonate + L-glutamine + 2 ATP + H2O = carbamoyl phosphate + L-glutamate + 2 ADP + phosphate + 2 H(+)</text>
        <dbReference type="Rhea" id="RHEA:18633"/>
        <dbReference type="ChEBI" id="CHEBI:15377"/>
        <dbReference type="ChEBI" id="CHEBI:15378"/>
        <dbReference type="ChEBI" id="CHEBI:17544"/>
        <dbReference type="ChEBI" id="CHEBI:29985"/>
        <dbReference type="ChEBI" id="CHEBI:30616"/>
        <dbReference type="ChEBI" id="CHEBI:43474"/>
        <dbReference type="ChEBI" id="CHEBI:58228"/>
        <dbReference type="ChEBI" id="CHEBI:58359"/>
        <dbReference type="ChEBI" id="CHEBI:456216"/>
        <dbReference type="EC" id="6.3.5.5"/>
    </reaction>
</comment>
<keyword evidence="5 8" id="KW-0067">ATP-binding</keyword>
<dbReference type="Gene3D" id="3.50.30.20">
    <property type="entry name" value="Carbamoyl-phosphate synthase small subunit, N-terminal domain"/>
    <property type="match status" value="1"/>
</dbReference>
<comment type="subunit">
    <text evidence="8">Composed of two chains; the small (or glutamine) chain promotes the hydrolysis of glutamine to ammonia, which is used by the large (or ammonia) chain to synthesize carbamoyl phosphate. Tetramer of heterodimers (alpha,beta)4.</text>
</comment>
<dbReference type="EC" id="6.3.5.5" evidence="8"/>
<feature type="region of interest" description="CPSase" evidence="8">
    <location>
        <begin position="1"/>
        <end position="163"/>
    </location>
</feature>
<gene>
    <name evidence="8" type="primary">carA</name>
    <name evidence="10" type="ordered locus">Tlie_1263</name>
</gene>
<sequence length="348" mass="37852">MYEVQPMYLVLEDGTCWEGVGPGIEAYGEVVFDTAPVGYPQAVSDPSFAGQIVVFAFPMIGNYGVDLDRLESDRPWASGVVVANMEKETFEGPAFPEWLINNGVGWMDLVDTRRLVVHLREHGSIRGIICSEKRKSFVHPEEIHPVKKVSTKSVMRVGEEDGPKIALIDYGVKRNIVRELVKRGCNVVIYPHDTKAEEILKEEPDGILLSNGPGDPALLVDEIKTVSALLGHKPIAGICLGMQILALAAGGVTEKLKYGHRGANHAVKNVLSGKGFVTSQNHGYAVVESSLAGTGMIVTHINLGDGSVEGIKHEKLPIWGVQFHPEGSPGPLDFEFFFDDFLKSVKGV</sequence>
<dbReference type="GO" id="GO:0004359">
    <property type="term" value="F:glutaminase activity"/>
    <property type="evidence" value="ECO:0007669"/>
    <property type="project" value="RHEA"/>
</dbReference>
<dbReference type="Pfam" id="PF00988">
    <property type="entry name" value="CPSase_sm_chain"/>
    <property type="match status" value="1"/>
</dbReference>
<feature type="active site" evidence="8">
    <location>
        <position position="324"/>
    </location>
</feature>
<feature type="active site" evidence="8">
    <location>
        <position position="326"/>
    </location>
</feature>
<dbReference type="PRINTS" id="PR00099">
    <property type="entry name" value="CPSGATASE"/>
</dbReference>
<dbReference type="PRINTS" id="PR00096">
    <property type="entry name" value="GATASE"/>
</dbReference>
<feature type="binding site" evidence="8">
    <location>
        <position position="243"/>
    </location>
    <ligand>
        <name>L-glutamine</name>
        <dbReference type="ChEBI" id="CHEBI:58359"/>
    </ligand>
</feature>
<dbReference type="Gene3D" id="3.40.50.880">
    <property type="match status" value="1"/>
</dbReference>
<dbReference type="InterPro" id="IPR029062">
    <property type="entry name" value="Class_I_gatase-like"/>
</dbReference>
<dbReference type="CDD" id="cd01744">
    <property type="entry name" value="GATase1_CPSase"/>
    <property type="match status" value="1"/>
</dbReference>
<keyword evidence="8" id="KW-0028">Amino-acid biosynthesis</keyword>
<keyword evidence="8" id="KW-0665">Pyrimidine biosynthesis</keyword>
<keyword evidence="6 8" id="KW-0315">Glutamine amidotransferase</keyword>
<evidence type="ECO:0000259" key="9">
    <source>
        <dbReference type="SMART" id="SM01097"/>
    </source>
</evidence>
<keyword evidence="8" id="KW-0055">Arginine biosynthesis</keyword>
<keyword evidence="11" id="KW-1185">Reference proteome</keyword>
<comment type="pathway">
    <text evidence="1 8">Amino-acid biosynthesis; L-arginine biosynthesis; carbamoyl phosphate from bicarbonate: step 1/1.</text>
</comment>
<feature type="active site" description="Nucleophile" evidence="8">
    <location>
        <position position="239"/>
    </location>
</feature>
<dbReference type="PANTHER" id="PTHR43418:SF7">
    <property type="entry name" value="CARBAMOYL-PHOSPHATE SYNTHASE SMALL CHAIN"/>
    <property type="match status" value="1"/>
</dbReference>
<dbReference type="HOGENOM" id="CLU_035901_2_1_0"/>
<evidence type="ECO:0000313" key="11">
    <source>
        <dbReference type="Proteomes" id="UP000005868"/>
    </source>
</evidence>
<evidence type="ECO:0000256" key="3">
    <source>
        <dbReference type="ARBA" id="ARBA00022598"/>
    </source>
</evidence>
<dbReference type="PRINTS" id="PR00097">
    <property type="entry name" value="ANTSNTHASEII"/>
</dbReference>
<dbReference type="UniPathway" id="UPA00070">
    <property type="reaction ID" value="UER00115"/>
</dbReference>
<dbReference type="AlphaFoldDB" id="G7V607"/>
<dbReference type="InterPro" id="IPR002474">
    <property type="entry name" value="CarbamoylP_synth_ssu_N"/>
</dbReference>
<dbReference type="eggNOG" id="COG0505">
    <property type="taxonomic scope" value="Bacteria"/>
</dbReference>
<dbReference type="SUPFAM" id="SSF52021">
    <property type="entry name" value="Carbamoyl phosphate synthetase, small subunit N-terminal domain"/>
    <property type="match status" value="1"/>
</dbReference>
<protein>
    <recommendedName>
        <fullName evidence="8">Carbamoyl phosphate synthase small chain</fullName>
        <ecNumber evidence="8">6.3.5.5</ecNumber>
    </recommendedName>
    <alternativeName>
        <fullName evidence="8">Carbamoyl phosphate synthetase glutamine chain</fullName>
    </alternativeName>
</protein>
<evidence type="ECO:0000256" key="2">
    <source>
        <dbReference type="ARBA" id="ARBA00007800"/>
    </source>
</evidence>
<name>G7V607_THELD</name>
<evidence type="ECO:0000256" key="7">
    <source>
        <dbReference type="ARBA" id="ARBA00048816"/>
    </source>
</evidence>
<comment type="pathway">
    <text evidence="8">Pyrimidine metabolism; UMP biosynthesis via de novo pathway; (S)-dihydroorotate from bicarbonate: step 1/3.</text>
</comment>
<keyword evidence="3 8" id="KW-0436">Ligase</keyword>
<dbReference type="GO" id="GO:0006207">
    <property type="term" value="P:'de novo' pyrimidine nucleobase biosynthetic process"/>
    <property type="evidence" value="ECO:0007669"/>
    <property type="project" value="InterPro"/>
</dbReference>
<feature type="binding site" evidence="8">
    <location>
        <position position="283"/>
    </location>
    <ligand>
        <name>L-glutamine</name>
        <dbReference type="ChEBI" id="CHEBI:58359"/>
    </ligand>
</feature>
<evidence type="ECO:0000313" key="10">
    <source>
        <dbReference type="EMBL" id="AER66994.1"/>
    </source>
</evidence>
<dbReference type="EMBL" id="CP003096">
    <property type="protein sequence ID" value="AER66994.1"/>
    <property type="molecule type" value="Genomic_DNA"/>
</dbReference>
<dbReference type="STRING" id="580340.Tlie_1263"/>
<dbReference type="InterPro" id="IPR006274">
    <property type="entry name" value="CarbamoylP_synth_ssu"/>
</dbReference>
<feature type="binding site" evidence="8">
    <location>
        <position position="214"/>
    </location>
    <ligand>
        <name>L-glutamine</name>
        <dbReference type="ChEBI" id="CHEBI:58359"/>
    </ligand>
</feature>
<dbReference type="GO" id="GO:0006541">
    <property type="term" value="P:glutamine metabolic process"/>
    <property type="evidence" value="ECO:0007669"/>
    <property type="project" value="InterPro"/>
</dbReference>
<dbReference type="PROSITE" id="PS51273">
    <property type="entry name" value="GATASE_TYPE_1"/>
    <property type="match status" value="1"/>
</dbReference>
<comment type="similarity">
    <text evidence="2 8">Belongs to the CarA family.</text>
</comment>
<comment type="function">
    <text evidence="8">Small subunit of the glutamine-dependent carbamoyl phosphate synthetase (CPSase). CPSase catalyzes the formation of carbamoyl phosphate from the ammonia moiety of glutamine, carbonate, and phosphate donated by ATP, constituting the first step of 2 biosynthetic pathways, one leading to arginine and/or urea and the other to pyrimidine nucleotides. The small subunit (glutamine amidotransferase) binds and cleaves glutamine to supply the large subunit with the substrate ammonia.</text>
</comment>
<feature type="binding site" evidence="8">
    <location>
        <position position="240"/>
    </location>
    <ligand>
        <name>L-glutamine</name>
        <dbReference type="ChEBI" id="CHEBI:58359"/>
    </ligand>
</feature>
<reference evidence="11" key="1">
    <citation type="submission" date="2011-10" db="EMBL/GenBank/DDBJ databases">
        <title>The complete genome of chromosome of Thermovirga lienii DSM 17291.</title>
        <authorList>
            <consortium name="US DOE Joint Genome Institute (JGI-PGF)"/>
            <person name="Lucas S."/>
            <person name="Copeland A."/>
            <person name="Lapidus A."/>
            <person name="Glavina del Rio T."/>
            <person name="Dalin E."/>
            <person name="Tice H."/>
            <person name="Bruce D."/>
            <person name="Goodwin L."/>
            <person name="Pitluck S."/>
            <person name="Peters L."/>
            <person name="Mikhailova N."/>
            <person name="Saunders E."/>
            <person name="Kyrpides N."/>
            <person name="Mavromatis K."/>
            <person name="Ivanova N."/>
            <person name="Last F.I."/>
            <person name="Brettin T."/>
            <person name="Detter J.C."/>
            <person name="Han C."/>
            <person name="Larimer F."/>
            <person name="Land M."/>
            <person name="Hauser L."/>
            <person name="Markowitz V."/>
            <person name="Cheng J.-F."/>
            <person name="Hugenholtz P."/>
            <person name="Woyke T."/>
            <person name="Wu D."/>
            <person name="Spring S."/>
            <person name="Schroeder M."/>
            <person name="Brambilla E.-M."/>
            <person name="Klenk H.-P."/>
            <person name="Eisen J.A."/>
        </authorList>
    </citation>
    <scope>NUCLEOTIDE SEQUENCE [LARGE SCALE GENOMIC DNA]</scope>
    <source>
        <strain evidence="11">ATCC BAA-1197 / DSM 17291 / Cas60314</strain>
    </source>
</reference>
<keyword evidence="4 8" id="KW-0547">Nucleotide-binding</keyword>
<accession>G7V607</accession>
<dbReference type="PANTHER" id="PTHR43418">
    <property type="entry name" value="MULTIFUNCTIONAL TRYPTOPHAN BIOSYNTHESIS PROTEIN-RELATED"/>
    <property type="match status" value="1"/>
</dbReference>
<evidence type="ECO:0000256" key="5">
    <source>
        <dbReference type="ARBA" id="ARBA00022840"/>
    </source>
</evidence>
<dbReference type="Pfam" id="PF00117">
    <property type="entry name" value="GATase"/>
    <property type="match status" value="1"/>
</dbReference>